<keyword evidence="5" id="KW-1185">Reference proteome</keyword>
<sequence>MVIARTWVFPILRILLLMVVAVALVKFAFFPDKPVEDNSQSPSAEIVEPQIPVALGTVQNDVSLAGNIAANPAVAVPATAAGEVHRVHVKAGQKVKKGQLMVVLRSETFSDDGTSVRRFVNVKAPVAGTVSNLTALVGQSFVVGDPIGQIAPPSFTVSGSIPPEQLYRLLTQPKTAEVTINGGPAPFTCTNLRITSPLAGEEPGEGESSGGPLVQCAVPADVRVFPGLTATIVIAGGIAENVLVVPMTAVEGTAETGNVYVVVEGGEPELRAVTLGLNDGINVEIKDGLEEGELILQFVPGALGGEEVLGPDGMPLQPGECVIDETGMEICSDGSR</sequence>
<dbReference type="Gene3D" id="2.40.50.100">
    <property type="match status" value="1"/>
</dbReference>
<comment type="caution">
    <text evidence="4">The sequence shown here is derived from an EMBL/GenBank/DDBJ whole genome shotgun (WGS) entry which is preliminary data.</text>
</comment>
<keyword evidence="1" id="KW-1133">Transmembrane helix</keyword>
<dbReference type="GO" id="GO:1990281">
    <property type="term" value="C:efflux pump complex"/>
    <property type="evidence" value="ECO:0007669"/>
    <property type="project" value="TreeGrafter"/>
</dbReference>
<dbReference type="Pfam" id="PF25973">
    <property type="entry name" value="BSH_CzcB"/>
    <property type="match status" value="1"/>
</dbReference>
<feature type="domain" description="CzcB-like barrel-sandwich hybrid" evidence="3">
    <location>
        <begin position="75"/>
        <end position="140"/>
    </location>
</feature>
<dbReference type="Pfam" id="PF25967">
    <property type="entry name" value="RND-MFP_C"/>
    <property type="match status" value="1"/>
</dbReference>
<feature type="transmembrane region" description="Helical" evidence="1">
    <location>
        <begin position="7"/>
        <end position="30"/>
    </location>
</feature>
<dbReference type="PANTHER" id="PTHR30469">
    <property type="entry name" value="MULTIDRUG RESISTANCE PROTEIN MDTA"/>
    <property type="match status" value="1"/>
</dbReference>
<proteinExistence type="predicted"/>
<dbReference type="EMBL" id="SISG01000001">
    <property type="protein sequence ID" value="TBN56459.1"/>
    <property type="molecule type" value="Genomic_DNA"/>
</dbReference>
<accession>A0A4V2JER5</accession>
<evidence type="ECO:0000313" key="5">
    <source>
        <dbReference type="Proteomes" id="UP000294194"/>
    </source>
</evidence>
<keyword evidence="1" id="KW-0472">Membrane</keyword>
<evidence type="ECO:0000259" key="2">
    <source>
        <dbReference type="Pfam" id="PF25967"/>
    </source>
</evidence>
<dbReference type="GO" id="GO:0015562">
    <property type="term" value="F:efflux transmembrane transporter activity"/>
    <property type="evidence" value="ECO:0007669"/>
    <property type="project" value="TreeGrafter"/>
</dbReference>
<organism evidence="4 5">
    <name type="scientific">Glaciihabitans arcticus</name>
    <dbReference type="NCBI Taxonomy" id="2668039"/>
    <lineage>
        <taxon>Bacteria</taxon>
        <taxon>Bacillati</taxon>
        <taxon>Actinomycetota</taxon>
        <taxon>Actinomycetes</taxon>
        <taxon>Micrococcales</taxon>
        <taxon>Microbacteriaceae</taxon>
        <taxon>Glaciihabitans</taxon>
    </lineage>
</organism>
<reference evidence="5" key="1">
    <citation type="submission" date="2019-02" db="EMBL/GenBank/DDBJ databases">
        <title>Glaciihabitans arcticus sp. nov., a psychrotolerant bacterium isolated from polar soil.</title>
        <authorList>
            <person name="Dahal R.H."/>
        </authorList>
    </citation>
    <scope>NUCLEOTIDE SEQUENCE [LARGE SCALE GENOMIC DNA]</scope>
    <source>
        <strain evidence="5">RP-3-7</strain>
    </source>
</reference>
<dbReference type="InterPro" id="IPR058627">
    <property type="entry name" value="MdtA-like_C"/>
</dbReference>
<evidence type="ECO:0000256" key="1">
    <source>
        <dbReference type="SAM" id="Phobius"/>
    </source>
</evidence>
<feature type="domain" description="Multidrug resistance protein MdtA-like C-terminal permuted SH3" evidence="2">
    <location>
        <begin position="241"/>
        <end position="293"/>
    </location>
</feature>
<protein>
    <submittedName>
        <fullName evidence="4">Biotin/lipoyl-binding protein</fullName>
    </submittedName>
</protein>
<keyword evidence="1" id="KW-0812">Transmembrane</keyword>
<evidence type="ECO:0000313" key="4">
    <source>
        <dbReference type="EMBL" id="TBN56459.1"/>
    </source>
</evidence>
<gene>
    <name evidence="4" type="ORF">EYE40_03065</name>
</gene>
<evidence type="ECO:0000259" key="3">
    <source>
        <dbReference type="Pfam" id="PF25973"/>
    </source>
</evidence>
<dbReference type="Proteomes" id="UP000294194">
    <property type="component" value="Unassembled WGS sequence"/>
</dbReference>
<dbReference type="InterPro" id="IPR011053">
    <property type="entry name" value="Single_hybrid_motif"/>
</dbReference>
<dbReference type="Gene3D" id="2.40.420.20">
    <property type="match status" value="1"/>
</dbReference>
<name>A0A4V2JER5_9MICO</name>
<dbReference type="PANTHER" id="PTHR30469:SF33">
    <property type="entry name" value="SLR1207 PROTEIN"/>
    <property type="match status" value="1"/>
</dbReference>
<dbReference type="SUPFAM" id="SSF51230">
    <property type="entry name" value="Single hybrid motif"/>
    <property type="match status" value="1"/>
</dbReference>
<dbReference type="InterPro" id="IPR058647">
    <property type="entry name" value="BSH_CzcB-like"/>
</dbReference>
<dbReference type="RefSeq" id="WP_130980569.1">
    <property type="nucleotide sequence ID" value="NZ_SISG01000001.1"/>
</dbReference>
<dbReference type="AlphaFoldDB" id="A0A4V2JER5"/>